<protein>
    <submittedName>
        <fullName evidence="1">Uncharacterized protein</fullName>
    </submittedName>
</protein>
<organism evidence="1 2">
    <name type="scientific">Alosa alosa</name>
    <name type="common">allis shad</name>
    <dbReference type="NCBI Taxonomy" id="278164"/>
    <lineage>
        <taxon>Eukaryota</taxon>
        <taxon>Metazoa</taxon>
        <taxon>Chordata</taxon>
        <taxon>Craniata</taxon>
        <taxon>Vertebrata</taxon>
        <taxon>Euteleostomi</taxon>
        <taxon>Actinopterygii</taxon>
        <taxon>Neopterygii</taxon>
        <taxon>Teleostei</taxon>
        <taxon>Clupei</taxon>
        <taxon>Clupeiformes</taxon>
        <taxon>Clupeoidei</taxon>
        <taxon>Clupeidae</taxon>
        <taxon>Alosa</taxon>
    </lineage>
</organism>
<name>A0AAV6G772_9TELE</name>
<keyword evidence="2" id="KW-1185">Reference proteome</keyword>
<gene>
    <name evidence="1" type="ORF">AALO_G00173810</name>
</gene>
<dbReference type="Proteomes" id="UP000823561">
    <property type="component" value="Chromosome 13"/>
</dbReference>
<sequence length="90" mass="10330">MSTTSSPSSNQEVYPCSCATLMGEHFFKRLIHSQLEINFWNPPEKRFPGMVTDSTLITALQNLHAQLYMHAHTLSHTHRERESTLQKCAQ</sequence>
<dbReference type="AlphaFoldDB" id="A0AAV6G772"/>
<dbReference type="EMBL" id="JADWDJ010000013">
    <property type="protein sequence ID" value="KAG5270919.1"/>
    <property type="molecule type" value="Genomic_DNA"/>
</dbReference>
<evidence type="ECO:0000313" key="2">
    <source>
        <dbReference type="Proteomes" id="UP000823561"/>
    </source>
</evidence>
<proteinExistence type="predicted"/>
<evidence type="ECO:0000313" key="1">
    <source>
        <dbReference type="EMBL" id="KAG5270919.1"/>
    </source>
</evidence>
<comment type="caution">
    <text evidence="1">The sequence shown here is derived from an EMBL/GenBank/DDBJ whole genome shotgun (WGS) entry which is preliminary data.</text>
</comment>
<reference evidence="1" key="1">
    <citation type="submission" date="2020-10" db="EMBL/GenBank/DDBJ databases">
        <title>Chromosome-scale genome assembly of the Allis shad, Alosa alosa.</title>
        <authorList>
            <person name="Margot Z."/>
            <person name="Christophe K."/>
            <person name="Cabau C."/>
            <person name="Louis A."/>
            <person name="Berthelot C."/>
            <person name="Parey E."/>
            <person name="Roest Crollius H."/>
            <person name="Montfort J."/>
            <person name="Robinson-Rechavi M."/>
            <person name="Bucao C."/>
            <person name="Bouchez O."/>
            <person name="Gislard M."/>
            <person name="Lluch J."/>
            <person name="Milhes M."/>
            <person name="Lampietro C."/>
            <person name="Lopez Roques C."/>
            <person name="Donnadieu C."/>
            <person name="Braasch I."/>
            <person name="Desvignes T."/>
            <person name="Postlethwait J."/>
            <person name="Bobe J."/>
            <person name="Guiguen Y."/>
        </authorList>
    </citation>
    <scope>NUCLEOTIDE SEQUENCE</scope>
    <source>
        <strain evidence="1">M-15738</strain>
        <tissue evidence="1">Blood</tissue>
    </source>
</reference>
<accession>A0AAV6G772</accession>